<evidence type="ECO:0000313" key="2">
    <source>
        <dbReference type="Proteomes" id="UP000193067"/>
    </source>
</evidence>
<accession>A0A1Y2J323</accession>
<dbReference type="AlphaFoldDB" id="A0A1Y2J323"/>
<dbReference type="Proteomes" id="UP000193067">
    <property type="component" value="Unassembled WGS sequence"/>
</dbReference>
<protein>
    <submittedName>
        <fullName evidence="1">Uncharacterized protein</fullName>
    </submittedName>
</protein>
<evidence type="ECO:0000313" key="1">
    <source>
        <dbReference type="EMBL" id="OSD07283.1"/>
    </source>
</evidence>
<keyword evidence="2" id="KW-1185">Reference proteome</keyword>
<dbReference type="EMBL" id="KZ084088">
    <property type="protein sequence ID" value="OSD07283.1"/>
    <property type="molecule type" value="Genomic_DNA"/>
</dbReference>
<name>A0A1Y2J323_TRAC3</name>
<proteinExistence type="predicted"/>
<sequence>MFATNDPYDTTSATAAEAVSMPIQCWAVSIHIHVHVQISMSSDRLEARRKLAEEYQSAMSFSAVTFQPLGHGRVDERMFMERWVIFRQRWVFLAVFDDHMGSYASKYSTQSAIRIRTTHSKCLGGQATRDTYLAPPSSMALMSHVMFNRLNRSSWKEPLRICRNPGQRCKEDAQGLIQERAEVLQRAWC</sequence>
<organism evidence="1 2">
    <name type="scientific">Trametes coccinea (strain BRFM310)</name>
    <name type="common">Pycnoporus coccineus</name>
    <dbReference type="NCBI Taxonomy" id="1353009"/>
    <lineage>
        <taxon>Eukaryota</taxon>
        <taxon>Fungi</taxon>
        <taxon>Dikarya</taxon>
        <taxon>Basidiomycota</taxon>
        <taxon>Agaricomycotina</taxon>
        <taxon>Agaricomycetes</taxon>
        <taxon>Polyporales</taxon>
        <taxon>Polyporaceae</taxon>
        <taxon>Trametes</taxon>
    </lineage>
</organism>
<reference evidence="1 2" key="1">
    <citation type="journal article" date="2015" name="Biotechnol. Biofuels">
        <title>Enhanced degradation of softwood versus hardwood by the white-rot fungus Pycnoporus coccineus.</title>
        <authorList>
            <person name="Couturier M."/>
            <person name="Navarro D."/>
            <person name="Chevret D."/>
            <person name="Henrissat B."/>
            <person name="Piumi F."/>
            <person name="Ruiz-Duenas F.J."/>
            <person name="Martinez A.T."/>
            <person name="Grigoriev I.V."/>
            <person name="Riley R."/>
            <person name="Lipzen A."/>
            <person name="Berrin J.G."/>
            <person name="Master E.R."/>
            <person name="Rosso M.N."/>
        </authorList>
    </citation>
    <scope>NUCLEOTIDE SEQUENCE [LARGE SCALE GENOMIC DNA]</scope>
    <source>
        <strain evidence="1 2">BRFM310</strain>
    </source>
</reference>
<gene>
    <name evidence="1" type="ORF">PYCCODRAFT_590329</name>
</gene>